<name>A0A9Q9IYZ4_9XANT</name>
<dbReference type="AlphaFoldDB" id="A0A9Q9IYZ4"/>
<protein>
    <submittedName>
        <fullName evidence="1">Uncharacterized protein</fullName>
    </submittedName>
</protein>
<reference evidence="1" key="1">
    <citation type="submission" date="2022-04" db="EMBL/GenBank/DDBJ databases">
        <title>Xanthomonas prunicola pv. tritici, a pathogen causing a previously unreported foliar disease of wheat.</title>
        <authorList>
            <person name="Clavijo F."/>
            <person name="Curland R.D."/>
            <person name="Dill-Macky R."/>
            <person name="Pereyra S."/>
            <person name="Roman-Reyna V."/>
            <person name="Siri M.I."/>
        </authorList>
    </citation>
    <scope>NUCLEOTIDE SEQUENCE</scope>
    <source>
        <strain evidence="1">CIX249</strain>
    </source>
</reference>
<dbReference type="Proteomes" id="UP001058381">
    <property type="component" value="Chromosome"/>
</dbReference>
<organism evidence="1 2">
    <name type="scientific">Xanthomonas prunicola</name>
    <dbReference type="NCBI Taxonomy" id="2053930"/>
    <lineage>
        <taxon>Bacteria</taxon>
        <taxon>Pseudomonadati</taxon>
        <taxon>Pseudomonadota</taxon>
        <taxon>Gammaproteobacteria</taxon>
        <taxon>Lysobacterales</taxon>
        <taxon>Lysobacteraceae</taxon>
        <taxon>Xanthomonas</taxon>
    </lineage>
</organism>
<evidence type="ECO:0000313" key="1">
    <source>
        <dbReference type="EMBL" id="UXA66125.1"/>
    </source>
</evidence>
<dbReference type="EMBL" id="CP096142">
    <property type="protein sequence ID" value="UXA66125.1"/>
    <property type="molecule type" value="Genomic_DNA"/>
</dbReference>
<dbReference type="RefSeq" id="WP_260807938.1">
    <property type="nucleotide sequence ID" value="NZ_CP096138.1"/>
</dbReference>
<accession>A0A9Q9IYZ4</accession>
<gene>
    <name evidence="1" type="ORF">M0D43_03530</name>
</gene>
<sequence length="56" mass="5924">MSRARDLHGAAGSTAAHLADSGLHFLPSAFAMRARALRVTRVGDARRLAIAGTQEH</sequence>
<proteinExistence type="predicted"/>
<dbReference type="GeneID" id="75150393"/>
<evidence type="ECO:0000313" key="2">
    <source>
        <dbReference type="Proteomes" id="UP001058381"/>
    </source>
</evidence>